<dbReference type="AlphaFoldDB" id="A0A1B8GQC7"/>
<gene>
    <name evidence="2" type="ORF">VE01_04046</name>
</gene>
<feature type="region of interest" description="Disordered" evidence="1">
    <location>
        <begin position="129"/>
        <end position="343"/>
    </location>
</feature>
<dbReference type="Proteomes" id="UP000091956">
    <property type="component" value="Unassembled WGS sequence"/>
</dbReference>
<dbReference type="RefSeq" id="XP_018131768.1">
    <property type="nucleotide sequence ID" value="XM_018273523.2"/>
</dbReference>
<accession>A0A1B8GQC7</accession>
<name>A0A1B8GQC7_9PEZI</name>
<evidence type="ECO:0000313" key="2">
    <source>
        <dbReference type="EMBL" id="OBT98035.1"/>
    </source>
</evidence>
<dbReference type="PANTHER" id="PTHR46603">
    <property type="entry name" value="ABSCISSION/NOCUT CHECKPOINT REGULATOR"/>
    <property type="match status" value="1"/>
</dbReference>
<feature type="compositionally biased region" description="Acidic residues" evidence="1">
    <location>
        <begin position="200"/>
        <end position="227"/>
    </location>
</feature>
<evidence type="ECO:0000256" key="1">
    <source>
        <dbReference type="SAM" id="MobiDB-lite"/>
    </source>
</evidence>
<sequence length="404" mass="42895">MADNPAEPPSGSSLDSDLLARLNALRPTTVSLDHSSRPNLSIPGTLQTPDTLLSDRLRALRNGGGTGGRNTASGSHLPPSDQHLTFGVLSDASAQTASAISSLDSPIVEIDDRADIKLARDALDFAREGSHDVPMSKSHGRPPREASKVPFPEDVIRRLREEAADSLSDSDKLLKSEGKHKIPKNAGSSRDSDAGGSPDGESDPEKSDDEDEDEDRDLEAEAQEAEEILARLLDEAHLEKRDEAANQPQSQPQSSPPPPQSTNPPPPDPTPTTDPLTLPSTPSTLLSPPDPPDPETLAFTNSITARMAALQTPTTTDALGMPSAPSTAPVSSPRGGSSKPAPEPATACVICYDNATVLCRGCEDNFGDAEEALYCARCWKEGHLGPDAGVEERTHEWIKFKRPT</sequence>
<feature type="compositionally biased region" description="Low complexity" evidence="1">
    <location>
        <begin position="322"/>
        <end position="333"/>
    </location>
</feature>
<feature type="compositionally biased region" description="Low complexity" evidence="1">
    <location>
        <begin position="273"/>
        <end position="287"/>
    </location>
</feature>
<proteinExistence type="predicted"/>
<keyword evidence="3" id="KW-1185">Reference proteome</keyword>
<organism evidence="2 3">
    <name type="scientific">Pseudogymnoascus verrucosus</name>
    <dbReference type="NCBI Taxonomy" id="342668"/>
    <lineage>
        <taxon>Eukaryota</taxon>
        <taxon>Fungi</taxon>
        <taxon>Dikarya</taxon>
        <taxon>Ascomycota</taxon>
        <taxon>Pezizomycotina</taxon>
        <taxon>Leotiomycetes</taxon>
        <taxon>Thelebolales</taxon>
        <taxon>Thelebolaceae</taxon>
        <taxon>Pseudogymnoascus</taxon>
    </lineage>
</organism>
<dbReference type="GeneID" id="28837432"/>
<dbReference type="SUPFAM" id="SSF57845">
    <property type="entry name" value="B-box zinc-binding domain"/>
    <property type="match status" value="1"/>
</dbReference>
<dbReference type="STRING" id="342668.A0A1B8GQC7"/>
<reference evidence="2 3" key="1">
    <citation type="submission" date="2016-03" db="EMBL/GenBank/DDBJ databases">
        <title>Comparative genomics of Pseudogymnoascus destructans, the fungus causing white-nose syndrome of bats.</title>
        <authorList>
            <person name="Palmer J.M."/>
            <person name="Drees K.P."/>
            <person name="Foster J.T."/>
            <person name="Lindner D.L."/>
        </authorList>
    </citation>
    <scope>NUCLEOTIDE SEQUENCE [LARGE SCALE GENOMIC DNA]</scope>
    <source>
        <strain evidence="2 3">UAMH 10579</strain>
    </source>
</reference>
<feature type="compositionally biased region" description="Basic and acidic residues" evidence="1">
    <location>
        <begin position="154"/>
        <end position="180"/>
    </location>
</feature>
<reference evidence="3" key="2">
    <citation type="journal article" date="2018" name="Nat. Commun.">
        <title>Extreme sensitivity to ultraviolet light in the fungal pathogen causing white-nose syndrome of bats.</title>
        <authorList>
            <person name="Palmer J.M."/>
            <person name="Drees K.P."/>
            <person name="Foster J.T."/>
            <person name="Lindner D.L."/>
        </authorList>
    </citation>
    <scope>NUCLEOTIDE SEQUENCE [LARGE SCALE GENOMIC DNA]</scope>
    <source>
        <strain evidence="3">UAMH 10579</strain>
    </source>
</reference>
<feature type="region of interest" description="Disordered" evidence="1">
    <location>
        <begin position="29"/>
        <end position="80"/>
    </location>
</feature>
<feature type="compositionally biased region" description="Polar residues" evidence="1">
    <location>
        <begin position="29"/>
        <end position="51"/>
    </location>
</feature>
<protein>
    <recommendedName>
        <fullName evidence="4">Zinc finger FYVE domain-containing protein 19</fullName>
    </recommendedName>
</protein>
<dbReference type="OrthoDB" id="5407799at2759"/>
<feature type="compositionally biased region" description="Basic and acidic residues" evidence="1">
    <location>
        <begin position="228"/>
        <end position="244"/>
    </location>
</feature>
<dbReference type="PANTHER" id="PTHR46603:SF1">
    <property type="entry name" value="ABSCISSION_NOCUT CHECKPOINT REGULATOR"/>
    <property type="match status" value="1"/>
</dbReference>
<dbReference type="EMBL" id="KV460219">
    <property type="protein sequence ID" value="OBT98035.1"/>
    <property type="molecule type" value="Genomic_DNA"/>
</dbReference>
<feature type="compositionally biased region" description="Pro residues" evidence="1">
    <location>
        <begin position="254"/>
        <end position="272"/>
    </location>
</feature>
<evidence type="ECO:0000313" key="3">
    <source>
        <dbReference type="Proteomes" id="UP000091956"/>
    </source>
</evidence>
<evidence type="ECO:0008006" key="4">
    <source>
        <dbReference type="Google" id="ProtNLM"/>
    </source>
</evidence>